<evidence type="ECO:0000256" key="2">
    <source>
        <dbReference type="SAM" id="MobiDB-lite"/>
    </source>
</evidence>
<dbReference type="InterPro" id="IPR050259">
    <property type="entry name" value="SDR"/>
</dbReference>
<feature type="region of interest" description="Disordered" evidence="2">
    <location>
        <begin position="194"/>
        <end position="213"/>
    </location>
</feature>
<feature type="domain" description="Ketoreductase" evidence="3">
    <location>
        <begin position="10"/>
        <end position="181"/>
    </location>
</feature>
<gene>
    <name evidence="4" type="ORF">HCU01_39770</name>
    <name evidence="5" type="ORF">SAMN05660971_01161</name>
</gene>
<dbReference type="Proteomes" id="UP000184123">
    <property type="component" value="Unassembled WGS sequence"/>
</dbReference>
<dbReference type="PANTHER" id="PTHR42879">
    <property type="entry name" value="3-OXOACYL-(ACYL-CARRIER-PROTEIN) REDUCTASE"/>
    <property type="match status" value="1"/>
</dbReference>
<dbReference type="SMART" id="SM00822">
    <property type="entry name" value="PKS_KR"/>
    <property type="match status" value="1"/>
</dbReference>
<dbReference type="STRING" id="44933.SAMN05660971_01161"/>
<evidence type="ECO:0000313" key="7">
    <source>
        <dbReference type="Proteomes" id="UP000321726"/>
    </source>
</evidence>
<dbReference type="SUPFAM" id="SSF51735">
    <property type="entry name" value="NAD(P)-binding Rossmann-fold domains"/>
    <property type="match status" value="1"/>
</dbReference>
<dbReference type="OrthoDB" id="9803333at2"/>
<dbReference type="EMBL" id="BJXU01000186">
    <property type="protein sequence ID" value="GEN26028.1"/>
    <property type="molecule type" value="Genomic_DNA"/>
</dbReference>
<evidence type="ECO:0000259" key="3">
    <source>
        <dbReference type="SMART" id="SM00822"/>
    </source>
</evidence>
<feature type="compositionally biased region" description="Polar residues" evidence="2">
    <location>
        <begin position="194"/>
        <end position="212"/>
    </location>
</feature>
<dbReference type="InterPro" id="IPR057326">
    <property type="entry name" value="KR_dom"/>
</dbReference>
<dbReference type="Proteomes" id="UP000321726">
    <property type="component" value="Unassembled WGS sequence"/>
</dbReference>
<evidence type="ECO:0000313" key="6">
    <source>
        <dbReference type="Proteomes" id="UP000184123"/>
    </source>
</evidence>
<evidence type="ECO:0000313" key="5">
    <source>
        <dbReference type="EMBL" id="SHL68598.1"/>
    </source>
</evidence>
<dbReference type="EMBL" id="FRCA01000002">
    <property type="protein sequence ID" value="SHL68598.1"/>
    <property type="molecule type" value="Genomic_DNA"/>
</dbReference>
<protein>
    <submittedName>
        <fullName evidence="5">3-oxoacyl-[acyl-carrier protein] reductase</fullName>
    </submittedName>
    <submittedName>
        <fullName evidence="4">Short-chain dehydrogenase</fullName>
    </submittedName>
</protein>
<keyword evidence="7" id="KW-1185">Reference proteome</keyword>
<evidence type="ECO:0000256" key="1">
    <source>
        <dbReference type="ARBA" id="ARBA00006484"/>
    </source>
</evidence>
<reference evidence="5 6" key="1">
    <citation type="submission" date="2016-11" db="EMBL/GenBank/DDBJ databases">
        <authorList>
            <person name="Jaros S."/>
            <person name="Januszkiewicz K."/>
            <person name="Wedrychowicz H."/>
        </authorList>
    </citation>
    <scope>NUCLEOTIDE SEQUENCE [LARGE SCALE GENOMIC DNA]</scope>
    <source>
        <strain evidence="5 6">DSM 4740</strain>
    </source>
</reference>
<accession>A0A1M7CMT2</accession>
<sequence>MTSSTPLRGRVALVTGGTRNIGRSVCLELARQGADVAVLASRDGEDMARTLQDIESLGRQAIGLCADVSSAEAMEQAVQQLGRRFSQLDILVCCAAIRPHQPVDELTPDVWRQVMAVNLDGPFLATRAALPLLSASDQGAILTFGGVSAHLGAAERAGVIASKMGVVGLTRALAVELAERGITANCVVPGQIDTQRPVNSPTPQLASGSTAAQRLGRPEEVASMVAYLAGPDARYITGQTLHINGGRYLG</sequence>
<dbReference type="PRINTS" id="PR00081">
    <property type="entry name" value="GDHRDH"/>
</dbReference>
<dbReference type="InterPro" id="IPR002347">
    <property type="entry name" value="SDR_fam"/>
</dbReference>
<dbReference type="FunFam" id="3.40.50.720:FF:000084">
    <property type="entry name" value="Short-chain dehydrogenase reductase"/>
    <property type="match status" value="1"/>
</dbReference>
<organism evidence="5 6">
    <name type="scientific">Halomonas cupida</name>
    <dbReference type="NCBI Taxonomy" id="44933"/>
    <lineage>
        <taxon>Bacteria</taxon>
        <taxon>Pseudomonadati</taxon>
        <taxon>Pseudomonadota</taxon>
        <taxon>Gammaproteobacteria</taxon>
        <taxon>Oceanospirillales</taxon>
        <taxon>Halomonadaceae</taxon>
        <taxon>Halomonas</taxon>
    </lineage>
</organism>
<name>A0A1M7CMT2_9GAMM</name>
<evidence type="ECO:0000313" key="4">
    <source>
        <dbReference type="EMBL" id="GEN26028.1"/>
    </source>
</evidence>
<dbReference type="RefSeq" id="WP_073434059.1">
    <property type="nucleotide sequence ID" value="NZ_BJXU01000186.1"/>
</dbReference>
<dbReference type="Gene3D" id="3.40.50.720">
    <property type="entry name" value="NAD(P)-binding Rossmann-like Domain"/>
    <property type="match status" value="1"/>
</dbReference>
<dbReference type="PANTHER" id="PTHR42879:SF2">
    <property type="entry name" value="3-OXOACYL-[ACYL-CARRIER-PROTEIN] REDUCTASE FABG"/>
    <property type="match status" value="1"/>
</dbReference>
<reference evidence="4 7" key="2">
    <citation type="submission" date="2019-07" db="EMBL/GenBank/DDBJ databases">
        <title>Whole genome shotgun sequence of Halomonas cupida NBRC 102219.</title>
        <authorList>
            <person name="Hosoyama A."/>
            <person name="Uohara A."/>
            <person name="Ohji S."/>
            <person name="Ichikawa N."/>
        </authorList>
    </citation>
    <scope>NUCLEOTIDE SEQUENCE [LARGE SCALE GENOMIC DNA]</scope>
    <source>
        <strain evidence="4 7">NBRC 102219</strain>
    </source>
</reference>
<dbReference type="Pfam" id="PF13561">
    <property type="entry name" value="adh_short_C2"/>
    <property type="match status" value="1"/>
</dbReference>
<comment type="similarity">
    <text evidence="1">Belongs to the short-chain dehydrogenases/reductases (SDR) family.</text>
</comment>
<dbReference type="InterPro" id="IPR036291">
    <property type="entry name" value="NAD(P)-bd_dom_sf"/>
</dbReference>
<dbReference type="AlphaFoldDB" id="A0A1M7CMT2"/>
<proteinExistence type="inferred from homology"/>